<accession>A0AAJ0BQS8</accession>
<protein>
    <submittedName>
        <fullName evidence="1">Uncharacterized protein</fullName>
    </submittedName>
</protein>
<comment type="caution">
    <text evidence="1">The sequence shown here is derived from an EMBL/GenBank/DDBJ whole genome shotgun (WGS) entry which is preliminary data.</text>
</comment>
<organism evidence="1 2">
    <name type="scientific">Phialemonium atrogriseum</name>
    <dbReference type="NCBI Taxonomy" id="1093897"/>
    <lineage>
        <taxon>Eukaryota</taxon>
        <taxon>Fungi</taxon>
        <taxon>Dikarya</taxon>
        <taxon>Ascomycota</taxon>
        <taxon>Pezizomycotina</taxon>
        <taxon>Sordariomycetes</taxon>
        <taxon>Sordariomycetidae</taxon>
        <taxon>Cephalothecales</taxon>
        <taxon>Cephalothecaceae</taxon>
        <taxon>Phialemonium</taxon>
    </lineage>
</organism>
<sequence length="444" mass="50653">MSSPGSSRLERLPLTLLQDIIGRFVAQVMTEYEEHWASSRPGETNQDKHRDLRHLMLTSKTVSAVAKQVLYRVIYIDTHVMLLKLLSTLLDQPENGELVRVLECTVEQDEAALPRSERLHYQSHQYGIDLVEHLVDHSIVQEIRDKWEEGLFCGLKEIFATIFLSAPKVQHLSLMIPPLEEGEWDRYSNNSFAELLTLSDDRVPATIGTCLQTLSLWHPLGECFHPRLRCLHPSDLFPYMPLLRLPSLKTLELAETARVSNDPGPLSFTPNGVMYRTGTTLTLAAPPPEAENWNKILSDVGKTLESLCFKEEVEHPRHFSLEQSFHYMFGEHRKLSCISDFPKLTTLSIDLVHLLDVILPFGMPTPNDHDARKVRLTQWFSSLELPPNLSTINLYSAFHTDTIAVLAVRYMLSDEPERFPQLQMVVLQIFNGLGIDRATLRDKA</sequence>
<evidence type="ECO:0000313" key="1">
    <source>
        <dbReference type="EMBL" id="KAK1762759.1"/>
    </source>
</evidence>
<proteinExistence type="predicted"/>
<evidence type="ECO:0000313" key="2">
    <source>
        <dbReference type="Proteomes" id="UP001244011"/>
    </source>
</evidence>
<dbReference type="RefSeq" id="XP_060278972.1">
    <property type="nucleotide sequence ID" value="XM_060430732.1"/>
</dbReference>
<name>A0AAJ0BQS8_9PEZI</name>
<reference evidence="1" key="1">
    <citation type="submission" date="2023-06" db="EMBL/GenBank/DDBJ databases">
        <title>Genome-scale phylogeny and comparative genomics of the fungal order Sordariales.</title>
        <authorList>
            <consortium name="Lawrence Berkeley National Laboratory"/>
            <person name="Hensen N."/>
            <person name="Bonometti L."/>
            <person name="Westerberg I."/>
            <person name="Brannstrom I.O."/>
            <person name="Guillou S."/>
            <person name="Cros-Aarteil S."/>
            <person name="Calhoun S."/>
            <person name="Haridas S."/>
            <person name="Kuo A."/>
            <person name="Mondo S."/>
            <person name="Pangilinan J."/>
            <person name="Riley R."/>
            <person name="Labutti K."/>
            <person name="Andreopoulos B."/>
            <person name="Lipzen A."/>
            <person name="Chen C."/>
            <person name="Yanf M."/>
            <person name="Daum C."/>
            <person name="Ng V."/>
            <person name="Clum A."/>
            <person name="Steindorff A."/>
            <person name="Ohm R."/>
            <person name="Martin F."/>
            <person name="Silar P."/>
            <person name="Natvig D."/>
            <person name="Lalanne C."/>
            <person name="Gautier V."/>
            <person name="Ament-Velasquez S.L."/>
            <person name="Kruys A."/>
            <person name="Hutchinson M.I."/>
            <person name="Powell A.J."/>
            <person name="Barry K."/>
            <person name="Miller A.N."/>
            <person name="Grigoriev I.V."/>
            <person name="Debuchy R."/>
            <person name="Gladieux P."/>
            <person name="Thoren M.H."/>
            <person name="Johannesson H."/>
        </authorList>
    </citation>
    <scope>NUCLEOTIDE SEQUENCE</scope>
    <source>
        <strain evidence="1">8032-3</strain>
    </source>
</reference>
<dbReference type="AlphaFoldDB" id="A0AAJ0BQS8"/>
<dbReference type="GeneID" id="85313919"/>
<keyword evidence="2" id="KW-1185">Reference proteome</keyword>
<dbReference type="EMBL" id="MU839034">
    <property type="protein sequence ID" value="KAK1762759.1"/>
    <property type="molecule type" value="Genomic_DNA"/>
</dbReference>
<gene>
    <name evidence="1" type="ORF">QBC33DRAFT_574019</name>
</gene>
<dbReference type="Proteomes" id="UP001244011">
    <property type="component" value="Unassembled WGS sequence"/>
</dbReference>